<feature type="domain" description="Myosin motor" evidence="13">
    <location>
        <begin position="61"/>
        <end position="770"/>
    </location>
</feature>
<dbReference type="InterPro" id="IPR027417">
    <property type="entry name" value="P-loop_NTPase"/>
</dbReference>
<evidence type="ECO:0000313" key="15">
    <source>
        <dbReference type="EnsemblMetazoa" id="OVOC787.1"/>
    </source>
</evidence>
<keyword evidence="3" id="KW-0963">Cytoplasm</keyword>
<evidence type="ECO:0000256" key="5">
    <source>
        <dbReference type="ARBA" id="ARBA00022741"/>
    </source>
</evidence>
<evidence type="ECO:0000256" key="11">
    <source>
        <dbReference type="PROSITE-ProRule" id="PRU00782"/>
    </source>
</evidence>
<evidence type="ECO:0000256" key="2">
    <source>
        <dbReference type="ARBA" id="ARBA00008314"/>
    </source>
</evidence>
<dbReference type="GO" id="GO:0016459">
    <property type="term" value="C:myosin complex"/>
    <property type="evidence" value="ECO:0007669"/>
    <property type="project" value="UniProtKB-KW"/>
</dbReference>
<organism evidence="15 16">
    <name type="scientific">Onchocerca volvulus</name>
    <dbReference type="NCBI Taxonomy" id="6282"/>
    <lineage>
        <taxon>Eukaryota</taxon>
        <taxon>Metazoa</taxon>
        <taxon>Ecdysozoa</taxon>
        <taxon>Nematoda</taxon>
        <taxon>Chromadorea</taxon>
        <taxon>Rhabditida</taxon>
        <taxon>Spirurina</taxon>
        <taxon>Spiruromorpha</taxon>
        <taxon>Filarioidea</taxon>
        <taxon>Onchocercidae</taxon>
        <taxon>Onchocerca</taxon>
    </lineage>
</organism>
<dbReference type="InterPro" id="IPR032412">
    <property type="entry name" value="Myosin-VI_CBD"/>
</dbReference>
<feature type="domain" description="Myosin N-terminal SH3-like" evidence="14">
    <location>
        <begin position="7"/>
        <end position="57"/>
    </location>
</feature>
<feature type="region of interest" description="Actin-binding" evidence="11">
    <location>
        <begin position="650"/>
        <end position="672"/>
    </location>
</feature>
<dbReference type="FunFam" id="3.30.70.1590:FF:000002">
    <property type="entry name" value="unconventional myosin-VI isoform X1"/>
    <property type="match status" value="1"/>
</dbReference>
<dbReference type="GO" id="GO:0005886">
    <property type="term" value="C:plasma membrane"/>
    <property type="evidence" value="ECO:0007669"/>
    <property type="project" value="TreeGrafter"/>
</dbReference>
<dbReference type="Pfam" id="PF00063">
    <property type="entry name" value="Myosin_head"/>
    <property type="match status" value="1"/>
</dbReference>
<dbReference type="GO" id="GO:0005524">
    <property type="term" value="F:ATP binding"/>
    <property type="evidence" value="ECO:0007669"/>
    <property type="project" value="UniProtKB-UniRule"/>
</dbReference>
<dbReference type="PROSITE" id="PS51456">
    <property type="entry name" value="MYOSIN_MOTOR"/>
    <property type="match status" value="1"/>
</dbReference>
<dbReference type="SMART" id="SM00242">
    <property type="entry name" value="MYSc"/>
    <property type="match status" value="1"/>
</dbReference>
<keyword evidence="12" id="KW-0175">Coiled coil</keyword>
<evidence type="ECO:0000256" key="1">
    <source>
        <dbReference type="ARBA" id="ARBA00004496"/>
    </source>
</evidence>
<dbReference type="Gene3D" id="1.10.10.820">
    <property type="match status" value="1"/>
</dbReference>
<dbReference type="InterPro" id="IPR036961">
    <property type="entry name" value="Kinesin_motor_dom_sf"/>
</dbReference>
<dbReference type="Proteomes" id="UP000024404">
    <property type="component" value="Unassembled WGS sequence"/>
</dbReference>
<dbReference type="EMBL" id="CMVM020000021">
    <property type="status" value="NOT_ANNOTATED_CDS"/>
    <property type="molecule type" value="Genomic_DNA"/>
</dbReference>
<keyword evidence="7" id="KW-0112">Calmodulin-binding</keyword>
<dbReference type="GO" id="GO:0000146">
    <property type="term" value="F:microfilament motor activity"/>
    <property type="evidence" value="ECO:0007669"/>
    <property type="project" value="TreeGrafter"/>
</dbReference>
<dbReference type="PROSITE" id="PS51844">
    <property type="entry name" value="SH3_LIKE"/>
    <property type="match status" value="1"/>
</dbReference>
<proteinExistence type="inferred from homology"/>
<dbReference type="InterPro" id="IPR049016">
    <property type="entry name" value="MYO6_lever"/>
</dbReference>
<keyword evidence="4" id="KW-0597">Phosphoprotein</keyword>
<dbReference type="GO" id="GO:0051015">
    <property type="term" value="F:actin filament binding"/>
    <property type="evidence" value="ECO:0007669"/>
    <property type="project" value="InterPro"/>
</dbReference>
<dbReference type="Pfam" id="PF16521">
    <property type="entry name" value="Myosin-VI_CBD"/>
    <property type="match status" value="1"/>
</dbReference>
<name>A0A8R1Y457_ONCVO</name>
<dbReference type="Gene3D" id="1.20.58.530">
    <property type="match status" value="1"/>
</dbReference>
<dbReference type="Gene3D" id="6.10.220.10">
    <property type="match status" value="1"/>
</dbReference>
<dbReference type="InterPro" id="IPR001609">
    <property type="entry name" value="Myosin_head_motor_dom-like"/>
</dbReference>
<evidence type="ECO:0000259" key="14">
    <source>
        <dbReference type="PROSITE" id="PS51844"/>
    </source>
</evidence>
<evidence type="ECO:0000256" key="4">
    <source>
        <dbReference type="ARBA" id="ARBA00022553"/>
    </source>
</evidence>
<dbReference type="GO" id="GO:0005516">
    <property type="term" value="F:calmodulin binding"/>
    <property type="evidence" value="ECO:0007669"/>
    <property type="project" value="UniProtKB-KW"/>
</dbReference>
<evidence type="ECO:0000256" key="10">
    <source>
        <dbReference type="ARBA" id="ARBA00023203"/>
    </source>
</evidence>
<dbReference type="GO" id="GO:0030139">
    <property type="term" value="C:endocytic vesicle"/>
    <property type="evidence" value="ECO:0007669"/>
    <property type="project" value="TreeGrafter"/>
</dbReference>
<dbReference type="PANTHER" id="PTHR13140">
    <property type="entry name" value="MYOSIN"/>
    <property type="match status" value="1"/>
</dbReference>
<keyword evidence="16" id="KW-1185">Reference proteome</keyword>
<protein>
    <submittedName>
        <fullName evidence="15">Unconventional myosin-6</fullName>
    </submittedName>
</protein>
<keyword evidence="10 11" id="KW-0009">Actin-binding</keyword>
<dbReference type="Gene3D" id="3.30.70.1590">
    <property type="match status" value="1"/>
</dbReference>
<dbReference type="GO" id="GO:0030048">
    <property type="term" value="P:actin filament-based movement"/>
    <property type="evidence" value="ECO:0007669"/>
    <property type="project" value="TreeGrafter"/>
</dbReference>
<evidence type="ECO:0000313" key="16">
    <source>
        <dbReference type="Proteomes" id="UP000024404"/>
    </source>
</evidence>
<dbReference type="Gene3D" id="2.30.30.360">
    <property type="entry name" value="Myosin S1 fragment, N-terminal"/>
    <property type="match status" value="1"/>
</dbReference>
<reference evidence="16" key="1">
    <citation type="submission" date="2013-10" db="EMBL/GenBank/DDBJ databases">
        <title>Genome sequencing of Onchocerca volvulus.</title>
        <authorList>
            <person name="Cotton J."/>
            <person name="Tsai J."/>
            <person name="Stanley E."/>
            <person name="Tracey A."/>
            <person name="Holroyd N."/>
            <person name="Lustigman S."/>
            <person name="Berriman M."/>
        </authorList>
    </citation>
    <scope>NUCLEOTIDE SEQUENCE</scope>
</reference>
<evidence type="ECO:0000256" key="6">
    <source>
        <dbReference type="ARBA" id="ARBA00022840"/>
    </source>
</evidence>
<comment type="subcellular location">
    <subcellularLocation>
        <location evidence="1">Cytoplasm</location>
    </subcellularLocation>
</comment>
<dbReference type="SUPFAM" id="SSF52540">
    <property type="entry name" value="P-loop containing nucleoside triphosphate hydrolases"/>
    <property type="match status" value="1"/>
</dbReference>
<dbReference type="InterPro" id="IPR008989">
    <property type="entry name" value="Myosin_S1_N"/>
</dbReference>
<dbReference type="EnsemblMetazoa" id="OVOC787.1">
    <property type="protein sequence ID" value="OVOC787.1"/>
    <property type="gene ID" value="WBGene00237596"/>
</dbReference>
<dbReference type="Pfam" id="PF21521">
    <property type="entry name" value="MYO6_lever"/>
    <property type="match status" value="1"/>
</dbReference>
<dbReference type="PRINTS" id="PR00193">
    <property type="entry name" value="MYOSINHEAVY"/>
</dbReference>
<dbReference type="GO" id="GO:0007015">
    <property type="term" value="P:actin filament organization"/>
    <property type="evidence" value="ECO:0007669"/>
    <property type="project" value="TreeGrafter"/>
</dbReference>
<dbReference type="PROSITE" id="PS50096">
    <property type="entry name" value="IQ"/>
    <property type="match status" value="1"/>
</dbReference>
<feature type="coiled-coil region" evidence="12">
    <location>
        <begin position="928"/>
        <end position="999"/>
    </location>
</feature>
<dbReference type="InterPro" id="IPR004009">
    <property type="entry name" value="SH3_Myosin"/>
</dbReference>
<comment type="similarity">
    <text evidence="2 11">Belongs to the TRAFAC class myosin-kinesin ATPase superfamily. Myosin family.</text>
</comment>
<evidence type="ECO:0000256" key="7">
    <source>
        <dbReference type="ARBA" id="ARBA00022860"/>
    </source>
</evidence>
<keyword evidence="5 11" id="KW-0547">Nucleotide-binding</keyword>
<dbReference type="AlphaFoldDB" id="A0A8R1Y457"/>
<dbReference type="Gene3D" id="1.20.120.720">
    <property type="entry name" value="Myosin VI head, motor domain, U50 subdomain"/>
    <property type="match status" value="1"/>
</dbReference>
<evidence type="ECO:0000259" key="13">
    <source>
        <dbReference type="PROSITE" id="PS51456"/>
    </source>
</evidence>
<reference evidence="15" key="2">
    <citation type="submission" date="2022-06" db="UniProtKB">
        <authorList>
            <consortium name="EnsemblMetazoa"/>
        </authorList>
    </citation>
    <scope>IDENTIFICATION</scope>
</reference>
<dbReference type="InterPro" id="IPR036114">
    <property type="entry name" value="MYSc_Myo6"/>
</dbReference>
<keyword evidence="8 11" id="KW-0518">Myosin</keyword>
<evidence type="ECO:0000256" key="8">
    <source>
        <dbReference type="ARBA" id="ARBA00023123"/>
    </source>
</evidence>
<feature type="binding site" evidence="11">
    <location>
        <begin position="155"/>
        <end position="162"/>
    </location>
    <ligand>
        <name>ATP</name>
        <dbReference type="ChEBI" id="CHEBI:30616"/>
    </ligand>
</feature>
<dbReference type="Gene3D" id="3.40.850.10">
    <property type="entry name" value="Kinesin motor domain"/>
    <property type="match status" value="1"/>
</dbReference>
<evidence type="ECO:0000256" key="3">
    <source>
        <dbReference type="ARBA" id="ARBA00022490"/>
    </source>
</evidence>
<keyword evidence="9 11" id="KW-0505">Motor protein</keyword>
<evidence type="ECO:0000256" key="12">
    <source>
        <dbReference type="SAM" id="Coils"/>
    </source>
</evidence>
<dbReference type="PANTHER" id="PTHR13140:SF745">
    <property type="entry name" value="UNCONVENTIONAL MYOSIN-VI"/>
    <property type="match status" value="1"/>
</dbReference>
<dbReference type="CDD" id="cd01382">
    <property type="entry name" value="MYSc_Myo6"/>
    <property type="match status" value="1"/>
</dbReference>
<evidence type="ECO:0000256" key="9">
    <source>
        <dbReference type="ARBA" id="ARBA00023175"/>
    </source>
</evidence>
<sequence length="1222" mass="142081">MNGTRETFGRLVWAPDPKDGFRLCKLRDIGRETMSVELIDDGLVISARYDEIFPAEEDQKKNVDDNCSLMYLNEATLLNNCRLRYAQKQIYTYVANILISINPYEQIPDLYSSSKIQKYQGRSIGTLPPHVFAIADNAYRDMKRTKHSQSIIVSGESGAGKTESQKYILRYLCESWGSTAGPIEQRLLETNPILEAFGNAKTLRNNNSSRFGKFNSVGGGFISHYLLEKSRICRQLENERNYHIFYQLIAGADEQMAKRLQLKPPSCFKYLKHGCTQFFSGLNTANKITKDRRGKQEDSDLHDELLDDYADFQRLLKGLRSIGFDTQELNTIFDIVGAILHLGDVHFVENIEDTKGGCMIEPSSNLSLHYAASLLGLDDYELKNGLTVRIMQPTKGGVKGTIIRVPLKSHEASAARDALAKAIYNKLFDAIVARINKCIPFSDSTSYIGVLDIAGFEFFTVNSFEQFCINYCNEKLQNFFNDRILKQEQELYAKEGLNVGRIDYSDNDDCIDLFERKVNGLLDLLDEEARLPKPSSHHFTMCAHQQLKNHFRLTTPRKSKLREHREMRDDEGLLIRHFAGSVCYQTSLFLEKNNDALHTSLELLLDSSNAPFFRSLFSTNNNKSQNDIRKKSFSNKLIFASVSNKFRAQLIELLKKLHLTNTSFVRCIKPNSKMEPGKFEGAMILSQLKCAGMTSVLKLMQEGYPSRISFAELYKMYEKILPSKLARLDPRLFCKCLFHALGLNETDFKFGQTKVFFRPGKFAEFDQMLRQDPVHMENLIKKVQTWLLHMQWKKVQYGVLSCIKLRNKILWRAAQFTQIQSALRGYLARKIHLPRLQIYHRTNMLRERITELEKMLNHLSSISRSEWSSVIKSINVEIEQLLRDIKASSGKRLDSLKNHYEQILQKIDSTLSSLREQFAKDEQRKIKEMEEKQRLEMVKEEERKLEKQKLEQQRIERTRFEERRKQEEKEYRRQQEMLRAQIECEKDIERQRNKELKQEELDAEIARRLAREDSAIQMVENNASRKEKSVETSKYDLKKYKYVELRDIINTSTDTHLLLACKEEFHRRLQIYQQWKELNESSIVERQKNRLPMAILASSNKDFSSHFSQNNTAIQRYFKVPFARPARGQMNMHDILEVAVSHGMWYAHFDGQWIARQMELHPNKKPVLLIAGQDDMEMCELSLDATQLTRKKGAEITAAEFETLWYQCGGPEYHIRSKHEKN</sequence>
<accession>A0A8R1Y457</accession>
<keyword evidence="6 11" id="KW-0067">ATP-binding</keyword>
<dbReference type="CDD" id="cd21759">
    <property type="entry name" value="CBD_MYO6-like"/>
    <property type="match status" value="1"/>
</dbReference>